<dbReference type="SUPFAM" id="SSF47459">
    <property type="entry name" value="HLH, helix-loop-helix DNA-binding domain"/>
    <property type="match status" value="1"/>
</dbReference>
<dbReference type="OrthoDB" id="5344169at2759"/>
<dbReference type="InterPro" id="IPR011598">
    <property type="entry name" value="bHLH_dom"/>
</dbReference>
<evidence type="ECO:0000313" key="3">
    <source>
        <dbReference type="EMBL" id="KAF1922220.1"/>
    </source>
</evidence>
<proteinExistence type="predicted"/>
<dbReference type="InterPro" id="IPR036638">
    <property type="entry name" value="HLH_DNA-bd_sf"/>
</dbReference>
<evidence type="ECO:0000313" key="4">
    <source>
        <dbReference type="Proteomes" id="UP000800082"/>
    </source>
</evidence>
<dbReference type="PROSITE" id="PS50888">
    <property type="entry name" value="BHLH"/>
    <property type="match status" value="1"/>
</dbReference>
<feature type="domain" description="BHLH" evidence="2">
    <location>
        <begin position="27"/>
        <end position="90"/>
    </location>
</feature>
<feature type="region of interest" description="Disordered" evidence="1">
    <location>
        <begin position="1"/>
        <end position="41"/>
    </location>
</feature>
<dbReference type="Gene3D" id="4.10.280.10">
    <property type="entry name" value="Helix-loop-helix DNA-binding domain"/>
    <property type="match status" value="1"/>
</dbReference>
<dbReference type="Pfam" id="PF00010">
    <property type="entry name" value="HLH"/>
    <property type="match status" value="1"/>
</dbReference>
<gene>
    <name evidence="3" type="ORF">M421DRAFT_427152</name>
</gene>
<reference evidence="3" key="1">
    <citation type="journal article" date="2020" name="Stud. Mycol.">
        <title>101 Dothideomycetes genomes: a test case for predicting lifestyles and emergence of pathogens.</title>
        <authorList>
            <person name="Haridas S."/>
            <person name="Albert R."/>
            <person name="Binder M."/>
            <person name="Bloem J."/>
            <person name="Labutti K."/>
            <person name="Salamov A."/>
            <person name="Andreopoulos B."/>
            <person name="Baker S."/>
            <person name="Barry K."/>
            <person name="Bills G."/>
            <person name="Bluhm B."/>
            <person name="Cannon C."/>
            <person name="Castanera R."/>
            <person name="Culley D."/>
            <person name="Daum C."/>
            <person name="Ezra D."/>
            <person name="Gonzalez J."/>
            <person name="Henrissat B."/>
            <person name="Kuo A."/>
            <person name="Liang C."/>
            <person name="Lipzen A."/>
            <person name="Lutzoni F."/>
            <person name="Magnuson J."/>
            <person name="Mondo S."/>
            <person name="Nolan M."/>
            <person name="Ohm R."/>
            <person name="Pangilinan J."/>
            <person name="Park H.-J."/>
            <person name="Ramirez L."/>
            <person name="Alfaro M."/>
            <person name="Sun H."/>
            <person name="Tritt A."/>
            <person name="Yoshinaga Y."/>
            <person name="Zwiers L.-H."/>
            <person name="Turgeon B."/>
            <person name="Goodwin S."/>
            <person name="Spatafora J."/>
            <person name="Crous P."/>
            <person name="Grigoriev I."/>
        </authorList>
    </citation>
    <scope>NUCLEOTIDE SEQUENCE</scope>
    <source>
        <strain evidence="3">CBS 183.55</strain>
    </source>
</reference>
<organism evidence="3 4">
    <name type="scientific">Didymella exigua CBS 183.55</name>
    <dbReference type="NCBI Taxonomy" id="1150837"/>
    <lineage>
        <taxon>Eukaryota</taxon>
        <taxon>Fungi</taxon>
        <taxon>Dikarya</taxon>
        <taxon>Ascomycota</taxon>
        <taxon>Pezizomycotina</taxon>
        <taxon>Dothideomycetes</taxon>
        <taxon>Pleosporomycetidae</taxon>
        <taxon>Pleosporales</taxon>
        <taxon>Pleosporineae</taxon>
        <taxon>Didymellaceae</taxon>
        <taxon>Didymella</taxon>
    </lineage>
</organism>
<evidence type="ECO:0000259" key="2">
    <source>
        <dbReference type="PROSITE" id="PS50888"/>
    </source>
</evidence>
<evidence type="ECO:0000256" key="1">
    <source>
        <dbReference type="SAM" id="MobiDB-lite"/>
    </source>
</evidence>
<dbReference type="RefSeq" id="XP_033442474.1">
    <property type="nucleotide sequence ID" value="XM_033594589.1"/>
</dbReference>
<protein>
    <recommendedName>
        <fullName evidence="2">BHLH domain-containing protein</fullName>
    </recommendedName>
</protein>
<sequence length="165" mass="17826">MSYKSILDGNTVPSSSDPSSLSTKLTSKPTSHKSAEQGRRNHINTALQELQNLVSPNRNTTTDVNPERGDYTNISKAAQIESAVGYIKHLNANLSARGDQLRTYSVVGPTKPFSEAQTSWNDIYMPSGPSGASIFNLGSRPFVQRPKTTSDCIPLPTAVSLNEMA</sequence>
<accession>A0A6A5R4X4</accession>
<dbReference type="GeneID" id="54352257"/>
<dbReference type="GO" id="GO:0046983">
    <property type="term" value="F:protein dimerization activity"/>
    <property type="evidence" value="ECO:0007669"/>
    <property type="project" value="InterPro"/>
</dbReference>
<name>A0A6A5R4X4_9PLEO</name>
<dbReference type="Proteomes" id="UP000800082">
    <property type="component" value="Unassembled WGS sequence"/>
</dbReference>
<dbReference type="SMART" id="SM00353">
    <property type="entry name" value="HLH"/>
    <property type="match status" value="1"/>
</dbReference>
<dbReference type="AlphaFoldDB" id="A0A6A5R4X4"/>
<dbReference type="EMBL" id="ML979047">
    <property type="protein sequence ID" value="KAF1922220.1"/>
    <property type="molecule type" value="Genomic_DNA"/>
</dbReference>
<feature type="compositionally biased region" description="Low complexity" evidence="1">
    <location>
        <begin position="13"/>
        <end position="29"/>
    </location>
</feature>
<keyword evidence="4" id="KW-1185">Reference proteome</keyword>